<feature type="domain" description="AGC-kinase C-terminal" evidence="10">
    <location>
        <begin position="330"/>
        <end position="399"/>
    </location>
</feature>
<dbReference type="PROSITE" id="PS50011">
    <property type="entry name" value="PROTEIN_KINASE_DOM"/>
    <property type="match status" value="1"/>
</dbReference>
<dbReference type="Gene3D" id="1.10.510.10">
    <property type="entry name" value="Transferase(Phosphotransferase) domain 1"/>
    <property type="match status" value="1"/>
</dbReference>
<dbReference type="InterPro" id="IPR011009">
    <property type="entry name" value="Kinase-like_dom_sf"/>
</dbReference>
<protein>
    <submittedName>
        <fullName evidence="11">Kinase domain protein</fullName>
    </submittedName>
</protein>
<dbReference type="SUPFAM" id="SSF56112">
    <property type="entry name" value="Protein kinase-like (PK-like)"/>
    <property type="match status" value="1"/>
</dbReference>
<dbReference type="Pfam" id="PF00069">
    <property type="entry name" value="Pkinase"/>
    <property type="match status" value="1"/>
</dbReference>
<dbReference type="InterPro" id="IPR008271">
    <property type="entry name" value="Ser/Thr_kinase_AS"/>
</dbReference>
<organism evidence="11 12">
    <name type="scientific">Dictyocaulus viviparus</name>
    <name type="common">Bovine lungworm</name>
    <dbReference type="NCBI Taxonomy" id="29172"/>
    <lineage>
        <taxon>Eukaryota</taxon>
        <taxon>Metazoa</taxon>
        <taxon>Ecdysozoa</taxon>
        <taxon>Nematoda</taxon>
        <taxon>Chromadorea</taxon>
        <taxon>Rhabditida</taxon>
        <taxon>Rhabditina</taxon>
        <taxon>Rhabditomorpha</taxon>
        <taxon>Strongyloidea</taxon>
        <taxon>Metastrongylidae</taxon>
        <taxon>Dictyocaulus</taxon>
    </lineage>
</organism>
<evidence type="ECO:0000259" key="9">
    <source>
        <dbReference type="PROSITE" id="PS50011"/>
    </source>
</evidence>
<evidence type="ECO:0000313" key="11">
    <source>
        <dbReference type="EMBL" id="KJH41704.1"/>
    </source>
</evidence>
<sequence>MMKSTAITHFDIELKNSTIINGIVRKSFFFSKEFAIRVDSGPFIRKKIREYENLYFKFKDCLVSTASPPKKKLLQADAKFQEKRRQWIVAMTQTLLTNHHNNEDVREFYALKDVDADDSRVDLGPKEITTACPADFDFLTTIGKGSFGRVFQVMHKETGKIYAMKVLSKEHVRKKNEVKHVMAELSVLKANFHHPDLKPENLLLDKYGYLVLTDFGLCKESMAPGCVTTTFCGTPEYLAPEIILKKPYDYTVDWWCLGSVLYEMLYGLPPFYSKDHNEMYNRIVNEPLRIRRSTSIASTDIINGLLEKDRYKRLGSKGDFNEVKEHDFFKPIDWEKLLRREIKAPFVPKIESETDVRNIADDFVKIKINPDSLVPQNLASTHRDHDFMNFTYVEKNAMQ</sequence>
<keyword evidence="2" id="KW-0597">Phosphoprotein</keyword>
<dbReference type="InterPro" id="IPR000719">
    <property type="entry name" value="Prot_kinase_dom"/>
</dbReference>
<evidence type="ECO:0000256" key="3">
    <source>
        <dbReference type="ARBA" id="ARBA00022679"/>
    </source>
</evidence>
<evidence type="ECO:0000313" key="12">
    <source>
        <dbReference type="Proteomes" id="UP000053766"/>
    </source>
</evidence>
<evidence type="ECO:0000259" key="10">
    <source>
        <dbReference type="PROSITE" id="PS51285"/>
    </source>
</evidence>
<dbReference type="OrthoDB" id="63267at2759"/>
<gene>
    <name evidence="11" type="ORF">DICVIV_12315</name>
</gene>
<dbReference type="AlphaFoldDB" id="A0A0D8XDI5"/>
<dbReference type="PROSITE" id="PS00108">
    <property type="entry name" value="PROTEIN_KINASE_ST"/>
    <property type="match status" value="1"/>
</dbReference>
<evidence type="ECO:0000256" key="7">
    <source>
        <dbReference type="PROSITE-ProRule" id="PRU10141"/>
    </source>
</evidence>
<dbReference type="PROSITE" id="PS00107">
    <property type="entry name" value="PROTEIN_KINASE_ATP"/>
    <property type="match status" value="1"/>
</dbReference>
<dbReference type="SMART" id="SM00220">
    <property type="entry name" value="S_TKc"/>
    <property type="match status" value="1"/>
</dbReference>
<accession>A0A0D8XDI5</accession>
<dbReference type="GO" id="GO:0005524">
    <property type="term" value="F:ATP binding"/>
    <property type="evidence" value="ECO:0007669"/>
    <property type="project" value="UniProtKB-UniRule"/>
</dbReference>
<keyword evidence="5 11" id="KW-0418">Kinase</keyword>
<feature type="binding site" evidence="7">
    <location>
        <position position="165"/>
    </location>
    <ligand>
        <name>ATP</name>
        <dbReference type="ChEBI" id="CHEBI:30616"/>
    </ligand>
</feature>
<evidence type="ECO:0000256" key="5">
    <source>
        <dbReference type="ARBA" id="ARBA00022777"/>
    </source>
</evidence>
<dbReference type="Gene3D" id="3.30.200.20">
    <property type="entry name" value="Phosphorylase Kinase, domain 1"/>
    <property type="match status" value="1"/>
</dbReference>
<dbReference type="FunFam" id="1.10.510.10:FF:000008">
    <property type="entry name" value="Non-specific serine/threonine protein kinase"/>
    <property type="match status" value="1"/>
</dbReference>
<feature type="domain" description="Protein kinase" evidence="9">
    <location>
        <begin position="1"/>
        <end position="329"/>
    </location>
</feature>
<reference evidence="12" key="2">
    <citation type="journal article" date="2016" name="Sci. Rep.">
        <title>Dictyocaulus viviparus genome, variome and transcriptome elucidate lungworm biology and support future intervention.</title>
        <authorList>
            <person name="McNulty S.N."/>
            <person name="Strube C."/>
            <person name="Rosa B.A."/>
            <person name="Martin J.C."/>
            <person name="Tyagi R."/>
            <person name="Choi Y.J."/>
            <person name="Wang Q."/>
            <person name="Hallsworth Pepin K."/>
            <person name="Zhang X."/>
            <person name="Ozersky P."/>
            <person name="Wilson R.K."/>
            <person name="Sternberg P.W."/>
            <person name="Gasser R.B."/>
            <person name="Mitreva M."/>
        </authorList>
    </citation>
    <scope>NUCLEOTIDE SEQUENCE [LARGE SCALE GENOMIC DNA]</scope>
    <source>
        <strain evidence="12">HannoverDv2000</strain>
    </source>
</reference>
<keyword evidence="4 7" id="KW-0547">Nucleotide-binding</keyword>
<dbReference type="Proteomes" id="UP000053766">
    <property type="component" value="Unassembled WGS sequence"/>
</dbReference>
<keyword evidence="12" id="KW-1185">Reference proteome</keyword>
<keyword evidence="6 7" id="KW-0067">ATP-binding</keyword>
<evidence type="ECO:0000256" key="1">
    <source>
        <dbReference type="ARBA" id="ARBA00022527"/>
    </source>
</evidence>
<dbReference type="SMART" id="SM00133">
    <property type="entry name" value="S_TK_X"/>
    <property type="match status" value="1"/>
</dbReference>
<dbReference type="EMBL" id="KN716775">
    <property type="protein sequence ID" value="KJH41704.1"/>
    <property type="molecule type" value="Genomic_DNA"/>
</dbReference>
<dbReference type="PROSITE" id="PS51285">
    <property type="entry name" value="AGC_KINASE_CTER"/>
    <property type="match status" value="1"/>
</dbReference>
<dbReference type="STRING" id="29172.A0A0D8XDI5"/>
<dbReference type="InterPro" id="IPR017441">
    <property type="entry name" value="Protein_kinase_ATP_BS"/>
</dbReference>
<dbReference type="GO" id="GO:0004674">
    <property type="term" value="F:protein serine/threonine kinase activity"/>
    <property type="evidence" value="ECO:0007669"/>
    <property type="project" value="UniProtKB-KW"/>
</dbReference>
<dbReference type="PANTHER" id="PTHR24351">
    <property type="entry name" value="RIBOSOMAL PROTEIN S6 KINASE"/>
    <property type="match status" value="1"/>
</dbReference>
<dbReference type="InterPro" id="IPR000961">
    <property type="entry name" value="AGC-kinase_C"/>
</dbReference>
<evidence type="ECO:0000256" key="4">
    <source>
        <dbReference type="ARBA" id="ARBA00022741"/>
    </source>
</evidence>
<keyword evidence="1 8" id="KW-0723">Serine/threonine-protein kinase</keyword>
<evidence type="ECO:0000256" key="8">
    <source>
        <dbReference type="RuleBase" id="RU000304"/>
    </source>
</evidence>
<evidence type="ECO:0000256" key="6">
    <source>
        <dbReference type="ARBA" id="ARBA00022840"/>
    </source>
</evidence>
<reference evidence="11 12" key="1">
    <citation type="submission" date="2013-11" db="EMBL/GenBank/DDBJ databases">
        <title>Draft genome of the bovine lungworm Dictyocaulus viviparus.</title>
        <authorList>
            <person name="Mitreva M."/>
        </authorList>
    </citation>
    <scope>NUCLEOTIDE SEQUENCE [LARGE SCALE GENOMIC DNA]</scope>
    <source>
        <strain evidence="11 12">HannoverDv2000</strain>
    </source>
</reference>
<keyword evidence="3" id="KW-0808">Transferase</keyword>
<comment type="similarity">
    <text evidence="8">Belongs to the protein kinase superfamily.</text>
</comment>
<proteinExistence type="inferred from homology"/>
<name>A0A0D8XDI5_DICVI</name>
<evidence type="ECO:0000256" key="2">
    <source>
        <dbReference type="ARBA" id="ARBA00022553"/>
    </source>
</evidence>